<evidence type="ECO:0000256" key="4">
    <source>
        <dbReference type="PROSITE-ProRule" id="PRU00169"/>
    </source>
</evidence>
<reference evidence="6 7" key="1">
    <citation type="journal article" date="2024" name="Proc. Natl. Acad. Sci. U.S.A.">
        <title>The evolutionary genomics of adaptation to stress in wild rhizobium bacteria.</title>
        <authorList>
            <person name="Kehlet-Delgado H."/>
            <person name="Montoya A.P."/>
            <person name="Jensen K.T."/>
            <person name="Wendlandt C.E."/>
            <person name="Dexheimer C."/>
            <person name="Roberts M."/>
            <person name="Torres Martinez L."/>
            <person name="Friesen M.L."/>
            <person name="Griffitts J.S."/>
            <person name="Porter S.S."/>
        </authorList>
    </citation>
    <scope>NUCLEOTIDE SEQUENCE [LARGE SCALE GENOMIC DNA]</scope>
    <source>
        <strain evidence="6 7">M0729</strain>
    </source>
</reference>
<evidence type="ECO:0000256" key="3">
    <source>
        <dbReference type="ARBA" id="ARBA00023163"/>
    </source>
</evidence>
<evidence type="ECO:0000313" key="7">
    <source>
        <dbReference type="Proteomes" id="UP001464387"/>
    </source>
</evidence>
<dbReference type="InterPro" id="IPR001789">
    <property type="entry name" value="Sig_transdc_resp-reg_receiver"/>
</dbReference>
<dbReference type="Proteomes" id="UP001464387">
    <property type="component" value="Unassembled WGS sequence"/>
</dbReference>
<keyword evidence="7" id="KW-1185">Reference proteome</keyword>
<dbReference type="Pfam" id="PF00072">
    <property type="entry name" value="Response_reg"/>
    <property type="match status" value="1"/>
</dbReference>
<dbReference type="SMART" id="SM00448">
    <property type="entry name" value="REC"/>
    <property type="match status" value="1"/>
</dbReference>
<dbReference type="InterPro" id="IPR011006">
    <property type="entry name" value="CheY-like_superfamily"/>
</dbReference>
<organism evidence="6 7">
    <name type="scientific">Mesorhizobium opportunistum</name>
    <dbReference type="NCBI Taxonomy" id="593909"/>
    <lineage>
        <taxon>Bacteria</taxon>
        <taxon>Pseudomonadati</taxon>
        <taxon>Pseudomonadota</taxon>
        <taxon>Alphaproteobacteria</taxon>
        <taxon>Hyphomicrobiales</taxon>
        <taxon>Phyllobacteriaceae</taxon>
        <taxon>Mesorhizobium</taxon>
    </lineage>
</organism>
<comment type="caution">
    <text evidence="6">The sequence shown here is derived from an EMBL/GenBank/DDBJ whole genome shotgun (WGS) entry which is preliminary data.</text>
</comment>
<dbReference type="PROSITE" id="PS50110">
    <property type="entry name" value="RESPONSE_REGULATORY"/>
    <property type="match status" value="1"/>
</dbReference>
<name>A0ABV1YBJ4_9HYPH</name>
<gene>
    <name evidence="6" type="ORF">NKI33_06135</name>
</gene>
<protein>
    <submittedName>
        <fullName evidence="6">Response regulator</fullName>
    </submittedName>
</protein>
<dbReference type="Gene3D" id="3.40.50.2300">
    <property type="match status" value="1"/>
</dbReference>
<feature type="domain" description="Response regulatory" evidence="5">
    <location>
        <begin position="7"/>
        <end position="123"/>
    </location>
</feature>
<evidence type="ECO:0000313" key="6">
    <source>
        <dbReference type="EMBL" id="MER8932542.1"/>
    </source>
</evidence>
<dbReference type="PANTHER" id="PTHR44591">
    <property type="entry name" value="STRESS RESPONSE REGULATOR PROTEIN 1"/>
    <property type="match status" value="1"/>
</dbReference>
<feature type="modified residue" description="4-aspartylphosphate" evidence="4">
    <location>
        <position position="56"/>
    </location>
</feature>
<dbReference type="CDD" id="cd17574">
    <property type="entry name" value="REC_OmpR"/>
    <property type="match status" value="1"/>
</dbReference>
<evidence type="ECO:0000256" key="1">
    <source>
        <dbReference type="ARBA" id="ARBA00022553"/>
    </source>
</evidence>
<evidence type="ECO:0000259" key="5">
    <source>
        <dbReference type="PROSITE" id="PS50110"/>
    </source>
</evidence>
<keyword evidence="2" id="KW-0805">Transcription regulation</keyword>
<accession>A0ABV1YBJ4</accession>
<evidence type="ECO:0000256" key="2">
    <source>
        <dbReference type="ARBA" id="ARBA00023015"/>
    </source>
</evidence>
<dbReference type="RefSeq" id="WP_287273354.1">
    <property type="nucleotide sequence ID" value="NZ_JAMYMY010000005.1"/>
</dbReference>
<dbReference type="SUPFAM" id="SSF52172">
    <property type="entry name" value="CheY-like"/>
    <property type="match status" value="1"/>
</dbReference>
<keyword evidence="3" id="KW-0804">Transcription</keyword>
<dbReference type="InterPro" id="IPR050595">
    <property type="entry name" value="Bact_response_regulator"/>
</dbReference>
<sequence>MNGAKARVLICDDDPLLLELMEFRLRAKGYEVIKAVDGAEALSKAEHEAPDIIVLDAMMPKADGLEVLARIKGDPALSETPVVMLTARKGERDIVSALEKGADDYLVKPFIPEELLARLARLLARKSGKR</sequence>
<dbReference type="EMBL" id="JAMYPJ010000006">
    <property type="protein sequence ID" value="MER8932542.1"/>
    <property type="molecule type" value="Genomic_DNA"/>
</dbReference>
<proteinExistence type="predicted"/>
<dbReference type="PANTHER" id="PTHR44591:SF3">
    <property type="entry name" value="RESPONSE REGULATORY DOMAIN-CONTAINING PROTEIN"/>
    <property type="match status" value="1"/>
</dbReference>
<keyword evidence="1 4" id="KW-0597">Phosphoprotein</keyword>